<dbReference type="InterPro" id="IPR051077">
    <property type="entry name" value="Ca-dependent_lectin"/>
</dbReference>
<proteinExistence type="predicted"/>
<organism evidence="1">
    <name type="scientific">Magallana gigas</name>
    <name type="common">Pacific oyster</name>
    <name type="synonym">Crassostrea gigas</name>
    <dbReference type="NCBI Taxonomy" id="29159"/>
    <lineage>
        <taxon>Eukaryota</taxon>
        <taxon>Metazoa</taxon>
        <taxon>Spiralia</taxon>
        <taxon>Lophotrochozoa</taxon>
        <taxon>Mollusca</taxon>
        <taxon>Bivalvia</taxon>
        <taxon>Autobranchia</taxon>
        <taxon>Pteriomorphia</taxon>
        <taxon>Ostreida</taxon>
        <taxon>Ostreoidea</taxon>
        <taxon>Ostreidae</taxon>
        <taxon>Magallana</taxon>
    </lineage>
</organism>
<dbReference type="EMBL" id="JH819075">
    <property type="protein sequence ID" value="EKC29879.1"/>
    <property type="molecule type" value="Genomic_DNA"/>
</dbReference>
<reference evidence="1" key="1">
    <citation type="journal article" date="2012" name="Nature">
        <title>The oyster genome reveals stress adaptation and complexity of shell formation.</title>
        <authorList>
            <person name="Zhang G."/>
            <person name="Fang X."/>
            <person name="Guo X."/>
            <person name="Li L."/>
            <person name="Luo R."/>
            <person name="Xu F."/>
            <person name="Yang P."/>
            <person name="Zhang L."/>
            <person name="Wang X."/>
            <person name="Qi H."/>
            <person name="Xiong Z."/>
            <person name="Que H."/>
            <person name="Xie Y."/>
            <person name="Holland P.W."/>
            <person name="Paps J."/>
            <person name="Zhu Y."/>
            <person name="Wu F."/>
            <person name="Chen Y."/>
            <person name="Wang J."/>
            <person name="Peng C."/>
            <person name="Meng J."/>
            <person name="Yang L."/>
            <person name="Liu J."/>
            <person name="Wen B."/>
            <person name="Zhang N."/>
            <person name="Huang Z."/>
            <person name="Zhu Q."/>
            <person name="Feng Y."/>
            <person name="Mount A."/>
            <person name="Hedgecock D."/>
            <person name="Xu Z."/>
            <person name="Liu Y."/>
            <person name="Domazet-Loso T."/>
            <person name="Du Y."/>
            <person name="Sun X."/>
            <person name="Zhang S."/>
            <person name="Liu B."/>
            <person name="Cheng P."/>
            <person name="Jiang X."/>
            <person name="Li J."/>
            <person name="Fan D."/>
            <person name="Wang W."/>
            <person name="Fu W."/>
            <person name="Wang T."/>
            <person name="Wang B."/>
            <person name="Zhang J."/>
            <person name="Peng Z."/>
            <person name="Li Y."/>
            <person name="Li N."/>
            <person name="Wang J."/>
            <person name="Chen M."/>
            <person name="He Y."/>
            <person name="Tan F."/>
            <person name="Song X."/>
            <person name="Zheng Q."/>
            <person name="Huang R."/>
            <person name="Yang H."/>
            <person name="Du X."/>
            <person name="Chen L."/>
            <person name="Yang M."/>
            <person name="Gaffney P.M."/>
            <person name="Wang S."/>
            <person name="Luo L."/>
            <person name="She Z."/>
            <person name="Ming Y."/>
            <person name="Huang W."/>
            <person name="Zhang S."/>
            <person name="Huang B."/>
            <person name="Zhang Y."/>
            <person name="Qu T."/>
            <person name="Ni P."/>
            <person name="Miao G."/>
            <person name="Wang J."/>
            <person name="Wang Q."/>
            <person name="Steinberg C.E."/>
            <person name="Wang H."/>
            <person name="Li N."/>
            <person name="Qian L."/>
            <person name="Zhang G."/>
            <person name="Li Y."/>
            <person name="Yang H."/>
            <person name="Liu X."/>
            <person name="Wang J."/>
            <person name="Yin Y."/>
            <person name="Wang J."/>
        </authorList>
    </citation>
    <scope>NUCLEOTIDE SEQUENCE [LARGE SCALE GENOMIC DNA]</scope>
    <source>
        <strain evidence="1">05x7-T-G4-1.051#20</strain>
    </source>
</reference>
<gene>
    <name evidence="1" type="ORF">CGI_10023449</name>
</gene>
<dbReference type="PANTHER" id="PTHR24024">
    <property type="entry name" value="PULMONARY SURFACTANT-ASSOCIATED PROTEIN A"/>
    <property type="match status" value="1"/>
</dbReference>
<protein>
    <submittedName>
        <fullName evidence="1">Uncharacterized protein</fullName>
    </submittedName>
</protein>
<dbReference type="PANTHER" id="PTHR24024:SF18">
    <property type="entry name" value="SHORT-CHAIN COLLAGEN C4-LIKE"/>
    <property type="match status" value="1"/>
</dbReference>
<dbReference type="AlphaFoldDB" id="K1QFJ0"/>
<name>K1QFJ0_MAGGI</name>
<dbReference type="HOGENOM" id="CLU_056628_2_1_1"/>
<accession>K1QFJ0</accession>
<sequence>MAILLTLLLVAATQGETNTGSCKEILQGYLTGQLSSALGAYQVKALRREFKSFTDVIEKSMKKIKETMKSVVNTDTGNSSVVYTRWGKKTCPSNAELVHSGFTGGSYFDHKGAAVEPLCLPGNPEWGLYNDGHDGAKTRKTCYKGWTLEYLGYLMAGYYNHPAGTTYTCIDSHPDTLHGGSTFKGGKLFYPVEAQCGSLKCPPYVEGRELVCSVCSKE</sequence>
<dbReference type="InParanoid" id="K1QFJ0"/>
<dbReference type="GO" id="GO:0005615">
    <property type="term" value="C:extracellular space"/>
    <property type="evidence" value="ECO:0007669"/>
    <property type="project" value="TreeGrafter"/>
</dbReference>
<evidence type="ECO:0000313" key="1">
    <source>
        <dbReference type="EMBL" id="EKC29879.1"/>
    </source>
</evidence>